<dbReference type="SUPFAM" id="SSF53187">
    <property type="entry name" value="Zn-dependent exopeptidases"/>
    <property type="match status" value="1"/>
</dbReference>
<keyword evidence="6" id="KW-1185">Reference proteome</keyword>
<comment type="caution">
    <text evidence="5">The sequence shown here is derived from an EMBL/GenBank/DDBJ whole genome shotgun (WGS) entry which is preliminary data.</text>
</comment>
<evidence type="ECO:0000256" key="1">
    <source>
        <dbReference type="ARBA" id="ARBA00022801"/>
    </source>
</evidence>
<dbReference type="GO" id="GO:0009253">
    <property type="term" value="P:peptidoglycan catabolic process"/>
    <property type="evidence" value="ECO:0007669"/>
    <property type="project" value="InterPro"/>
</dbReference>
<evidence type="ECO:0000259" key="3">
    <source>
        <dbReference type="SMART" id="SM00646"/>
    </source>
</evidence>
<evidence type="ECO:0000313" key="6">
    <source>
        <dbReference type="Proteomes" id="UP000036356"/>
    </source>
</evidence>
<feature type="transmembrane region" description="Helical" evidence="2">
    <location>
        <begin position="12"/>
        <end position="32"/>
    </location>
</feature>
<dbReference type="Pfam" id="PF10646">
    <property type="entry name" value="Germane"/>
    <property type="match status" value="1"/>
</dbReference>
<feature type="domain" description="MurNAc-LAA" evidence="3">
    <location>
        <begin position="119"/>
        <end position="229"/>
    </location>
</feature>
<sequence length="396" mass="43917">MYHRPIILLIRKPVLFSITIVIMLVIIGTGTLKFKAALSQSLKNKVIVIDPGHGGADPGAHNTGVKEKDVNLDVSLRLRKVLESEGCTVILTRDVDKDFYNPGQYQGRAAKRIDLNHRISLASSNNADLFISIHANSFPRRNTYGMETYYHQKSPSGKILAENIQEHLTQLQLDNKRKAKAGDYYLLNQTKMPAVIVEVGFISNPRERKLLLTGDYRDSIAKAIADGIKSYFETPKEIREISEGIQSVTSQEGPAPISKDTYKVYFSKASLDGLSPEERSFNPSVWNKLTLTQKADLILKDLIKGPTSPDHLSTLSPKTKVLSVSLNNNILNLNFSKDIRENFSGSALEEDIAVKSIVWSMTQLPGVKGVTISIEGNYGDSIGGHVIFDHMLNPRS</sequence>
<protein>
    <submittedName>
        <fullName evidence="5">N-acetylmuramoyl-L-alanine amidase LytC</fullName>
        <ecNumber evidence="5">3.5.1.28</ecNumber>
    </submittedName>
</protein>
<accession>A0A0J1FMC4</accession>
<dbReference type="Pfam" id="PF01520">
    <property type="entry name" value="Amidase_3"/>
    <property type="match status" value="1"/>
</dbReference>
<dbReference type="STRING" id="476652.DEAC_c35720"/>
<dbReference type="EC" id="3.5.1.28" evidence="5"/>
<evidence type="ECO:0000259" key="4">
    <source>
        <dbReference type="SMART" id="SM00909"/>
    </source>
</evidence>
<dbReference type="InterPro" id="IPR002508">
    <property type="entry name" value="MurNAc-LAA_cat"/>
</dbReference>
<dbReference type="PATRIC" id="fig|476652.3.peg.3765"/>
<dbReference type="GO" id="GO:0008745">
    <property type="term" value="F:N-acetylmuramoyl-L-alanine amidase activity"/>
    <property type="evidence" value="ECO:0007669"/>
    <property type="project" value="UniProtKB-EC"/>
</dbReference>
<gene>
    <name evidence="5" type="primary">lytC_21</name>
    <name evidence="5" type="ORF">DEAC_c35720</name>
</gene>
<dbReference type="SMART" id="SM00909">
    <property type="entry name" value="Germane"/>
    <property type="match status" value="1"/>
</dbReference>
<dbReference type="AlphaFoldDB" id="A0A0J1FMC4"/>
<proteinExistence type="predicted"/>
<evidence type="ECO:0000313" key="5">
    <source>
        <dbReference type="EMBL" id="KLU64625.1"/>
    </source>
</evidence>
<dbReference type="PANTHER" id="PTHR30404">
    <property type="entry name" value="N-ACETYLMURAMOYL-L-ALANINE AMIDASE"/>
    <property type="match status" value="1"/>
</dbReference>
<feature type="domain" description="GerMN" evidence="4">
    <location>
        <begin position="295"/>
        <end position="383"/>
    </location>
</feature>
<reference evidence="5 6" key="1">
    <citation type="submission" date="2015-06" db="EMBL/GenBank/DDBJ databases">
        <title>Draft genome of the moderately acidophilic sulfate reducer Candidatus Desulfosporosinus acididurans strain M1.</title>
        <authorList>
            <person name="Poehlein A."/>
            <person name="Petzsch P."/>
            <person name="Johnson B.D."/>
            <person name="Schloemann M."/>
            <person name="Daniel R."/>
            <person name="Muehling M."/>
        </authorList>
    </citation>
    <scope>NUCLEOTIDE SEQUENCE [LARGE SCALE GENOMIC DNA]</scope>
    <source>
        <strain evidence="5 6">M1</strain>
    </source>
</reference>
<dbReference type="EMBL" id="LDZY01000013">
    <property type="protein sequence ID" value="KLU64625.1"/>
    <property type="molecule type" value="Genomic_DNA"/>
</dbReference>
<dbReference type="CDD" id="cd02696">
    <property type="entry name" value="MurNAc-LAA"/>
    <property type="match status" value="1"/>
</dbReference>
<dbReference type="Gene3D" id="3.40.630.40">
    <property type="entry name" value="Zn-dependent exopeptidases"/>
    <property type="match status" value="1"/>
</dbReference>
<organism evidence="5 6">
    <name type="scientific">Desulfosporosinus acididurans</name>
    <dbReference type="NCBI Taxonomy" id="476652"/>
    <lineage>
        <taxon>Bacteria</taxon>
        <taxon>Bacillati</taxon>
        <taxon>Bacillota</taxon>
        <taxon>Clostridia</taxon>
        <taxon>Eubacteriales</taxon>
        <taxon>Desulfitobacteriaceae</taxon>
        <taxon>Desulfosporosinus</taxon>
    </lineage>
</organism>
<dbReference type="GO" id="GO:0030288">
    <property type="term" value="C:outer membrane-bounded periplasmic space"/>
    <property type="evidence" value="ECO:0007669"/>
    <property type="project" value="TreeGrafter"/>
</dbReference>
<dbReference type="Proteomes" id="UP000036356">
    <property type="component" value="Unassembled WGS sequence"/>
</dbReference>
<keyword evidence="2" id="KW-0812">Transmembrane</keyword>
<keyword evidence="2" id="KW-0472">Membrane</keyword>
<keyword evidence="2" id="KW-1133">Transmembrane helix</keyword>
<evidence type="ECO:0000256" key="2">
    <source>
        <dbReference type="SAM" id="Phobius"/>
    </source>
</evidence>
<dbReference type="InterPro" id="IPR050695">
    <property type="entry name" value="N-acetylmuramoyl_amidase_3"/>
</dbReference>
<dbReference type="InterPro" id="IPR019606">
    <property type="entry name" value="GerMN"/>
</dbReference>
<keyword evidence="1 5" id="KW-0378">Hydrolase</keyword>
<dbReference type="SMART" id="SM00646">
    <property type="entry name" value="Ami_3"/>
    <property type="match status" value="1"/>
</dbReference>
<name>A0A0J1FMC4_9FIRM</name>
<dbReference type="PANTHER" id="PTHR30404:SF0">
    <property type="entry name" value="N-ACETYLMURAMOYL-L-ALANINE AMIDASE AMIC"/>
    <property type="match status" value="1"/>
</dbReference>